<feature type="region of interest" description="Disordered" evidence="1">
    <location>
        <begin position="47"/>
        <end position="71"/>
    </location>
</feature>
<feature type="compositionally biased region" description="Polar residues" evidence="1">
    <location>
        <begin position="113"/>
        <end position="126"/>
    </location>
</feature>
<evidence type="ECO:0000256" key="1">
    <source>
        <dbReference type="SAM" id="MobiDB-lite"/>
    </source>
</evidence>
<proteinExistence type="predicted"/>
<sequence>MIFSTRYVSDHVTKARATNVKRKQKTDTDDLGTANATCRATCGRVRVQQQGSSRRQVSTDGNVASGTPHARCSSILGYSEHKKWERYKKEQEDKAELIKEINVEEATAKPMSQRGNARQRSNTGNQDKIALQ</sequence>
<protein>
    <submittedName>
        <fullName evidence="2">(Mediterranean fruit fly) hypothetical protein</fullName>
    </submittedName>
</protein>
<gene>
    <name evidence="2" type="ORF">CCAP1982_LOCUS13721</name>
</gene>
<feature type="region of interest" description="Disordered" evidence="1">
    <location>
        <begin position="103"/>
        <end position="132"/>
    </location>
</feature>
<dbReference type="EMBL" id="CAJHJT010000034">
    <property type="protein sequence ID" value="CAD7005361.1"/>
    <property type="molecule type" value="Genomic_DNA"/>
</dbReference>
<keyword evidence="3" id="KW-1185">Reference proteome</keyword>
<accession>A0A811V3D4</accession>
<evidence type="ECO:0000313" key="2">
    <source>
        <dbReference type="EMBL" id="CAD7005361.1"/>
    </source>
</evidence>
<dbReference type="AlphaFoldDB" id="A0A811V3D4"/>
<name>A0A811V3D4_CERCA</name>
<feature type="compositionally biased region" description="Low complexity" evidence="1">
    <location>
        <begin position="47"/>
        <end position="58"/>
    </location>
</feature>
<evidence type="ECO:0000313" key="3">
    <source>
        <dbReference type="Proteomes" id="UP000606786"/>
    </source>
</evidence>
<dbReference type="Proteomes" id="UP000606786">
    <property type="component" value="Unassembled WGS sequence"/>
</dbReference>
<reference evidence="2" key="1">
    <citation type="submission" date="2020-11" db="EMBL/GenBank/DDBJ databases">
        <authorList>
            <person name="Whitehead M."/>
        </authorList>
    </citation>
    <scope>NUCLEOTIDE SEQUENCE</scope>
    <source>
        <strain evidence="2">EGII</strain>
    </source>
</reference>
<organism evidence="2 3">
    <name type="scientific">Ceratitis capitata</name>
    <name type="common">Mediterranean fruit fly</name>
    <name type="synonym">Tephritis capitata</name>
    <dbReference type="NCBI Taxonomy" id="7213"/>
    <lineage>
        <taxon>Eukaryota</taxon>
        <taxon>Metazoa</taxon>
        <taxon>Ecdysozoa</taxon>
        <taxon>Arthropoda</taxon>
        <taxon>Hexapoda</taxon>
        <taxon>Insecta</taxon>
        <taxon>Pterygota</taxon>
        <taxon>Neoptera</taxon>
        <taxon>Endopterygota</taxon>
        <taxon>Diptera</taxon>
        <taxon>Brachycera</taxon>
        <taxon>Muscomorpha</taxon>
        <taxon>Tephritoidea</taxon>
        <taxon>Tephritidae</taxon>
        <taxon>Ceratitis</taxon>
        <taxon>Ceratitis</taxon>
    </lineage>
</organism>
<comment type="caution">
    <text evidence="2">The sequence shown here is derived from an EMBL/GenBank/DDBJ whole genome shotgun (WGS) entry which is preliminary data.</text>
</comment>